<dbReference type="PANTHER" id="PTHR48043">
    <property type="entry name" value="EG:EG0003.4 PROTEIN-RELATED"/>
    <property type="match status" value="1"/>
</dbReference>
<keyword evidence="2 4" id="KW-0328">Glycosyltransferase</keyword>
<dbReference type="PANTHER" id="PTHR48043:SF145">
    <property type="entry name" value="FI06409P-RELATED"/>
    <property type="match status" value="1"/>
</dbReference>
<evidence type="ECO:0000256" key="3">
    <source>
        <dbReference type="ARBA" id="ARBA00022679"/>
    </source>
</evidence>
<dbReference type="FunFam" id="3.40.50.2000:FF:000021">
    <property type="entry name" value="UDP-glucuronosyltransferase"/>
    <property type="match status" value="1"/>
</dbReference>
<dbReference type="InterPro" id="IPR050271">
    <property type="entry name" value="UDP-glycosyltransferase"/>
</dbReference>
<proteinExistence type="inferred from homology"/>
<gene>
    <name evidence="4" type="ORF">LSAA_11089</name>
</gene>
<organism evidence="4 5">
    <name type="scientific">Lepeophtheirus salmonis</name>
    <name type="common">Salmon louse</name>
    <name type="synonym">Caligus salmonis</name>
    <dbReference type="NCBI Taxonomy" id="72036"/>
    <lineage>
        <taxon>Eukaryota</taxon>
        <taxon>Metazoa</taxon>
        <taxon>Ecdysozoa</taxon>
        <taxon>Arthropoda</taxon>
        <taxon>Crustacea</taxon>
        <taxon>Multicrustacea</taxon>
        <taxon>Hexanauplia</taxon>
        <taxon>Copepoda</taxon>
        <taxon>Siphonostomatoida</taxon>
        <taxon>Caligidae</taxon>
        <taxon>Lepeophtheirus</taxon>
    </lineage>
</organism>
<reference evidence="4" key="1">
    <citation type="submission" date="2021-02" db="EMBL/GenBank/DDBJ databases">
        <authorList>
            <person name="Bekaert M."/>
        </authorList>
    </citation>
    <scope>NUCLEOTIDE SEQUENCE</scope>
    <source>
        <strain evidence="4">IoA-00</strain>
    </source>
</reference>
<dbReference type="Gene3D" id="3.40.50.2000">
    <property type="entry name" value="Glycogen Phosphorylase B"/>
    <property type="match status" value="1"/>
</dbReference>
<dbReference type="EC" id="2.4.1.17" evidence="4"/>
<dbReference type="Pfam" id="PF00201">
    <property type="entry name" value="UDPGT"/>
    <property type="match status" value="1"/>
</dbReference>
<keyword evidence="3 4" id="KW-0808">Transferase</keyword>
<evidence type="ECO:0000256" key="1">
    <source>
        <dbReference type="ARBA" id="ARBA00009995"/>
    </source>
</evidence>
<evidence type="ECO:0000256" key="2">
    <source>
        <dbReference type="ARBA" id="ARBA00022676"/>
    </source>
</evidence>
<dbReference type="Proteomes" id="UP000675881">
    <property type="component" value="Chromosome 6"/>
</dbReference>
<evidence type="ECO:0000313" key="5">
    <source>
        <dbReference type="Proteomes" id="UP000675881"/>
    </source>
</evidence>
<accession>A0A7R8D425</accession>
<evidence type="ECO:0000313" key="4">
    <source>
        <dbReference type="EMBL" id="CAF2970237.1"/>
    </source>
</evidence>
<protein>
    <submittedName>
        <fullName evidence="4">UGT</fullName>
        <ecNumber evidence="4">2.4.1.17</ecNumber>
    </submittedName>
</protein>
<comment type="similarity">
    <text evidence="1">Belongs to the UDP-glycosyltransferase family.</text>
</comment>
<dbReference type="InterPro" id="IPR002213">
    <property type="entry name" value="UDP_glucos_trans"/>
</dbReference>
<dbReference type="OrthoDB" id="5835829at2759"/>
<dbReference type="GO" id="GO:0015020">
    <property type="term" value="F:glucuronosyltransferase activity"/>
    <property type="evidence" value="ECO:0007669"/>
    <property type="project" value="UniProtKB-EC"/>
</dbReference>
<keyword evidence="5" id="KW-1185">Reference proteome</keyword>
<dbReference type="CDD" id="cd03784">
    <property type="entry name" value="GT1_Gtf-like"/>
    <property type="match status" value="1"/>
</dbReference>
<sequence length="513" mass="58812">MILKEFGEYLSSRGHSVTQIRFKDRNPSQPPQIKNSNISVIDLPISRFTDNECIDYINDDGEIDINISATKLLWKDGESVYKVPSDIFCVTRAHCHTLFTVHSAKMKKVLDSGNFELAIVDIIANECGLAMAKSLGIPVVGFWMFSFQGGETLRSPVFNPPSIVPSFLSSLPPKKWNFLERVYNFIVHLTHRALLAIQESIANDFIKERYPNLPPVRDLFFDLDFTFIHTNFLVDSPKLIAPNSKYVGGLHIRSPRKLRKELKEFVEGAKKGVIIFSLGFTGYSSDNVPLSFIRDLLHIIEKLEGYRLIMRFDKDVISSPLPENVLVLKWLPQQDLLAHSAVKLFINHGGMGGIQESVYYGVPMVIIPIFGDQNDNAARIQHYELGLYVVKSRLNYDNLRFAIHEVLFNDKYSEKSKFHQSLWKDEFCSSQEETAYWIELLIKYGHLDHLKIKGVNISLFQYFSLDVILFFLSILFISTTLVLGFIIYNIFGKCFFVHDTYNNGTKRKIIKVN</sequence>
<dbReference type="EMBL" id="HG994585">
    <property type="protein sequence ID" value="CAF2970237.1"/>
    <property type="molecule type" value="Genomic_DNA"/>
</dbReference>
<name>A0A7R8D425_LEPSM</name>
<dbReference type="AlphaFoldDB" id="A0A7R8D425"/>
<dbReference type="SUPFAM" id="SSF53756">
    <property type="entry name" value="UDP-Glycosyltransferase/glycogen phosphorylase"/>
    <property type="match status" value="1"/>
</dbReference>